<accession>A0AAE3DP70</accession>
<keyword evidence="2 7" id="KW-0812">Transmembrane</keyword>
<dbReference type="Gene3D" id="3.40.50.300">
    <property type="entry name" value="P-loop containing nucleotide triphosphate hydrolases"/>
    <property type="match status" value="1"/>
</dbReference>
<dbReference type="AlphaFoldDB" id="A0AAE3DP70"/>
<comment type="caution">
    <text evidence="10">The sequence shown here is derived from an EMBL/GenBank/DDBJ whole genome shotgun (WGS) entry which is preliminary data.</text>
</comment>
<dbReference type="InterPro" id="IPR011527">
    <property type="entry name" value="ABC1_TM_dom"/>
</dbReference>
<feature type="domain" description="ABC transmembrane type-1" evidence="9">
    <location>
        <begin position="63"/>
        <end position="333"/>
    </location>
</feature>
<dbReference type="Pfam" id="PF00005">
    <property type="entry name" value="ABC_tran"/>
    <property type="match status" value="1"/>
</dbReference>
<dbReference type="Gene3D" id="1.20.1560.10">
    <property type="entry name" value="ABC transporter type 1, transmembrane domain"/>
    <property type="match status" value="1"/>
</dbReference>
<evidence type="ECO:0000259" key="8">
    <source>
        <dbReference type="PROSITE" id="PS50893"/>
    </source>
</evidence>
<evidence type="ECO:0000256" key="3">
    <source>
        <dbReference type="ARBA" id="ARBA00022741"/>
    </source>
</evidence>
<dbReference type="PANTHER" id="PTHR43394">
    <property type="entry name" value="ATP-DEPENDENT PERMEASE MDL1, MITOCHONDRIAL"/>
    <property type="match status" value="1"/>
</dbReference>
<evidence type="ECO:0000256" key="4">
    <source>
        <dbReference type="ARBA" id="ARBA00022840"/>
    </source>
</evidence>
<evidence type="ECO:0000313" key="10">
    <source>
        <dbReference type="EMBL" id="MCC2168933.1"/>
    </source>
</evidence>
<evidence type="ECO:0000256" key="1">
    <source>
        <dbReference type="ARBA" id="ARBA00004651"/>
    </source>
</evidence>
<evidence type="ECO:0000256" key="7">
    <source>
        <dbReference type="SAM" id="Phobius"/>
    </source>
</evidence>
<dbReference type="InterPro" id="IPR003593">
    <property type="entry name" value="AAA+_ATPase"/>
</dbReference>
<dbReference type="CDD" id="cd03228">
    <property type="entry name" value="ABCC_MRP_Like"/>
    <property type="match status" value="1"/>
</dbReference>
<evidence type="ECO:0000256" key="2">
    <source>
        <dbReference type="ARBA" id="ARBA00022692"/>
    </source>
</evidence>
<dbReference type="SUPFAM" id="SSF52540">
    <property type="entry name" value="P-loop containing nucleoside triphosphate hydrolases"/>
    <property type="match status" value="1"/>
</dbReference>
<dbReference type="PANTHER" id="PTHR43394:SF1">
    <property type="entry name" value="ATP-BINDING CASSETTE SUB-FAMILY B MEMBER 10, MITOCHONDRIAL"/>
    <property type="match status" value="1"/>
</dbReference>
<feature type="transmembrane region" description="Helical" evidence="7">
    <location>
        <begin position="78"/>
        <end position="98"/>
    </location>
</feature>
<proteinExistence type="predicted"/>
<protein>
    <submittedName>
        <fullName evidence="10">ABC transporter ATP-binding protein/permease</fullName>
    </submittedName>
</protein>
<reference evidence="10 11" key="1">
    <citation type="submission" date="2021-10" db="EMBL/GenBank/DDBJ databases">
        <title>Anaerobic single-cell dispensing facilitates the cultivation of human gut bacteria.</title>
        <authorList>
            <person name="Afrizal A."/>
        </authorList>
    </citation>
    <scope>NUCLEOTIDE SEQUENCE [LARGE SCALE GENOMIC DNA]</scope>
    <source>
        <strain evidence="10 11">CLA-AA-H244</strain>
    </source>
</reference>
<dbReference type="GO" id="GO:0005524">
    <property type="term" value="F:ATP binding"/>
    <property type="evidence" value="ECO:0007669"/>
    <property type="project" value="UniProtKB-KW"/>
</dbReference>
<dbReference type="InterPro" id="IPR003439">
    <property type="entry name" value="ABC_transporter-like_ATP-bd"/>
</dbReference>
<keyword evidence="11" id="KW-1185">Reference proteome</keyword>
<dbReference type="GO" id="GO:0016887">
    <property type="term" value="F:ATP hydrolysis activity"/>
    <property type="evidence" value="ECO:0007669"/>
    <property type="project" value="InterPro"/>
</dbReference>
<dbReference type="InterPro" id="IPR027417">
    <property type="entry name" value="P-loop_NTPase"/>
</dbReference>
<dbReference type="PROSITE" id="PS50929">
    <property type="entry name" value="ABC_TM1F"/>
    <property type="match status" value="1"/>
</dbReference>
<feature type="transmembrane region" description="Helical" evidence="7">
    <location>
        <begin position="171"/>
        <end position="198"/>
    </location>
</feature>
<keyword evidence="4 10" id="KW-0067">ATP-binding</keyword>
<dbReference type="EMBL" id="JAJEQF010000052">
    <property type="protein sequence ID" value="MCC2168933.1"/>
    <property type="molecule type" value="Genomic_DNA"/>
</dbReference>
<organism evidence="10 11">
    <name type="scientific">Gallintestinimicrobium propionicum</name>
    <dbReference type="NCBI Taxonomy" id="2981770"/>
    <lineage>
        <taxon>Bacteria</taxon>
        <taxon>Bacillati</taxon>
        <taxon>Bacillota</taxon>
        <taxon>Clostridia</taxon>
        <taxon>Lachnospirales</taxon>
        <taxon>Lachnospiraceae</taxon>
        <taxon>Gallintestinimicrobium</taxon>
    </lineage>
</organism>
<keyword evidence="3" id="KW-0547">Nucleotide-binding</keyword>
<evidence type="ECO:0000256" key="5">
    <source>
        <dbReference type="ARBA" id="ARBA00022989"/>
    </source>
</evidence>
<name>A0AAE3DP70_9FIRM</name>
<dbReference type="GO" id="GO:0015421">
    <property type="term" value="F:ABC-type oligopeptide transporter activity"/>
    <property type="evidence" value="ECO:0007669"/>
    <property type="project" value="TreeGrafter"/>
</dbReference>
<dbReference type="Proteomes" id="UP001199355">
    <property type="component" value="Unassembled WGS sequence"/>
</dbReference>
<dbReference type="RefSeq" id="WP_308728993.1">
    <property type="nucleotide sequence ID" value="NZ_JAJEQF010000052.1"/>
</dbReference>
<dbReference type="InterPro" id="IPR036640">
    <property type="entry name" value="ABC1_TM_sf"/>
</dbReference>
<dbReference type="PROSITE" id="PS00211">
    <property type="entry name" value="ABC_TRANSPORTER_1"/>
    <property type="match status" value="1"/>
</dbReference>
<evidence type="ECO:0000256" key="6">
    <source>
        <dbReference type="ARBA" id="ARBA00023136"/>
    </source>
</evidence>
<evidence type="ECO:0000313" key="11">
    <source>
        <dbReference type="Proteomes" id="UP001199355"/>
    </source>
</evidence>
<dbReference type="PROSITE" id="PS50893">
    <property type="entry name" value="ABC_TRANSPORTER_2"/>
    <property type="match status" value="1"/>
</dbReference>
<dbReference type="GO" id="GO:0005886">
    <property type="term" value="C:plasma membrane"/>
    <property type="evidence" value="ECO:0007669"/>
    <property type="project" value="UniProtKB-SubCell"/>
</dbReference>
<dbReference type="InterPro" id="IPR039421">
    <property type="entry name" value="Type_1_exporter"/>
</dbReference>
<dbReference type="InterPro" id="IPR017871">
    <property type="entry name" value="ABC_transporter-like_CS"/>
</dbReference>
<dbReference type="SMART" id="SM00382">
    <property type="entry name" value="AAA"/>
    <property type="match status" value="1"/>
</dbReference>
<gene>
    <name evidence="10" type="ORF">LKD45_14770</name>
</gene>
<evidence type="ECO:0000259" key="9">
    <source>
        <dbReference type="PROSITE" id="PS50929"/>
    </source>
</evidence>
<feature type="transmembrane region" description="Helical" evidence="7">
    <location>
        <begin position="271"/>
        <end position="294"/>
    </location>
</feature>
<dbReference type="SUPFAM" id="SSF90123">
    <property type="entry name" value="ABC transporter transmembrane region"/>
    <property type="match status" value="1"/>
</dbReference>
<feature type="domain" description="ABC transporter" evidence="8">
    <location>
        <begin position="366"/>
        <end position="599"/>
    </location>
</feature>
<sequence>MKCISYSKSCMDRRKSSRQKRKTIVRNNFYLFGKAMSAEPGFVVLSALMRVVVSVRTSFLRVIFLAYIISCMEQKKTLVFILTFIGISFLIVGVTYAVQSFFENRYQPVCQEKLVQSLQRELFEKMRTVDLQSYDTESYYSAITLAGEECSKRAVQVVGNFLNLLESVLTLALTCVSVIGADWIVPVVAAVSFGFSFWMNQKMVSGRISYDTAVKLKEKEASMLKRVLYLPEYAKDIRSSGMKQTVLERYRKNTEEKADLIRKQGGKIGRLTALETIGGSCLLIDFFASLYLAVKTLVWNTMTASGFVAVLNACNQIQFSLESLSAQIAVFAENGTLIERFRTVENMEPEIEKKEHGQPAEPFETLQVQDICFQYENNKFGLKNVRFEIKKGEKVAFVGENGSGKTTLVKLLLRLYDCSSGEILYNGTPVEKMNTRTYRSAYSTLFQDFNLYAASVAENVSMNQNPDLEKVREALICARIPKASDLLDGIISKEFCADGIDFSGGERQRIALARVFYENHDILIMDEPTAAMDIRFEKEFYDLVFSYLKDKTILMISHRLASITACDRIFYMENGSITEQGTHQELMEKQGKYAKLFLAQLN</sequence>
<comment type="subcellular location">
    <subcellularLocation>
        <location evidence="1">Cell membrane</location>
        <topology evidence="1">Multi-pass membrane protein</topology>
    </subcellularLocation>
</comment>
<keyword evidence="6 7" id="KW-0472">Membrane</keyword>
<keyword evidence="5 7" id="KW-1133">Transmembrane helix</keyword>